<keyword evidence="3" id="KW-0489">Methyltransferase</keyword>
<protein>
    <submittedName>
        <fullName evidence="3">Methyltransferase domain-containing protein</fullName>
    </submittedName>
</protein>
<evidence type="ECO:0000313" key="4">
    <source>
        <dbReference type="Proteomes" id="UP000253941"/>
    </source>
</evidence>
<dbReference type="InterPro" id="IPR029063">
    <property type="entry name" value="SAM-dependent_MTases_sf"/>
</dbReference>
<dbReference type="AlphaFoldDB" id="A0A369TAT4"/>
<dbReference type="Pfam" id="PF08241">
    <property type="entry name" value="Methyltransf_11"/>
    <property type="match status" value="1"/>
</dbReference>
<dbReference type="SUPFAM" id="SSF53335">
    <property type="entry name" value="S-adenosyl-L-methionine-dependent methyltransferases"/>
    <property type="match status" value="1"/>
</dbReference>
<comment type="caution">
    <text evidence="3">The sequence shown here is derived from an EMBL/GenBank/DDBJ whole genome shotgun (WGS) entry which is preliminary data.</text>
</comment>
<feature type="domain" description="Methyltransferase type 11" evidence="2">
    <location>
        <begin position="76"/>
        <end position="174"/>
    </location>
</feature>
<dbReference type="Gene3D" id="3.40.50.150">
    <property type="entry name" value="Vaccinia Virus protein VP39"/>
    <property type="match status" value="1"/>
</dbReference>
<sequence length="282" mass="30309">MPTDAAPCSPNETVTAHYARHGDLVERILATLPAAGGDPAKPEYAALHQLDQFHLGGPVATRELAEKAEARGLPLLDLGCGIGGPSRMLAAEYGCDVTGLDLTEGYCATARRLSSLVGLGERTRFVCASALDLPFAQGAWNVIWTQHAAMNIPDKARLYQEVARVLAPGGRFIMHDIVAGPGREPHFPVPWASTPAASFLLPANEIHARLAGAGLMEDWWHDNTADALTRIRESRAAAASGEPEPPGPHLVMGPEFLEMRRNLARNLEEGRVGVVEAIWRKP</sequence>
<dbReference type="PANTHER" id="PTHR44068:SF11">
    <property type="entry name" value="GERANYL DIPHOSPHATE 2-C-METHYLTRANSFERASE"/>
    <property type="match status" value="1"/>
</dbReference>
<gene>
    <name evidence="3" type="ORF">DRB17_07040</name>
</gene>
<dbReference type="EMBL" id="QPMH01000005">
    <property type="protein sequence ID" value="RDD62400.1"/>
    <property type="molecule type" value="Genomic_DNA"/>
</dbReference>
<dbReference type="Proteomes" id="UP000253941">
    <property type="component" value="Unassembled WGS sequence"/>
</dbReference>
<dbReference type="RefSeq" id="WP_114581498.1">
    <property type="nucleotide sequence ID" value="NZ_QPMH01000005.1"/>
</dbReference>
<dbReference type="InterPro" id="IPR013216">
    <property type="entry name" value="Methyltransf_11"/>
</dbReference>
<keyword evidence="4" id="KW-1185">Reference proteome</keyword>
<dbReference type="InterPro" id="IPR050447">
    <property type="entry name" value="Erg6_SMT_methyltransf"/>
</dbReference>
<dbReference type="CDD" id="cd02440">
    <property type="entry name" value="AdoMet_MTases"/>
    <property type="match status" value="1"/>
</dbReference>
<evidence type="ECO:0000313" key="3">
    <source>
        <dbReference type="EMBL" id="RDD62400.1"/>
    </source>
</evidence>
<dbReference type="PANTHER" id="PTHR44068">
    <property type="entry name" value="ZGC:194242"/>
    <property type="match status" value="1"/>
</dbReference>
<name>A0A369TAT4_9PROT</name>
<keyword evidence="1 3" id="KW-0808">Transferase</keyword>
<reference evidence="3 4" key="1">
    <citation type="submission" date="2018-07" db="EMBL/GenBank/DDBJ databases">
        <title>Venubactetium sediminum gen. nov., sp. nov., isolated from a marine solar saltern.</title>
        <authorList>
            <person name="Wang S."/>
        </authorList>
    </citation>
    <scope>NUCLEOTIDE SEQUENCE [LARGE SCALE GENOMIC DNA]</scope>
    <source>
        <strain evidence="3 4">WD2A32</strain>
    </source>
</reference>
<organism evidence="3 4">
    <name type="scientific">Ferruginivarius sediminum</name>
    <dbReference type="NCBI Taxonomy" id="2661937"/>
    <lineage>
        <taxon>Bacteria</taxon>
        <taxon>Pseudomonadati</taxon>
        <taxon>Pseudomonadota</taxon>
        <taxon>Alphaproteobacteria</taxon>
        <taxon>Rhodospirillales</taxon>
        <taxon>Rhodospirillaceae</taxon>
        <taxon>Ferruginivarius</taxon>
    </lineage>
</organism>
<dbReference type="GO" id="GO:0008757">
    <property type="term" value="F:S-adenosylmethionine-dependent methyltransferase activity"/>
    <property type="evidence" value="ECO:0007669"/>
    <property type="project" value="InterPro"/>
</dbReference>
<evidence type="ECO:0000256" key="1">
    <source>
        <dbReference type="ARBA" id="ARBA00022679"/>
    </source>
</evidence>
<dbReference type="GO" id="GO:0032259">
    <property type="term" value="P:methylation"/>
    <property type="evidence" value="ECO:0007669"/>
    <property type="project" value="UniProtKB-KW"/>
</dbReference>
<proteinExistence type="predicted"/>
<evidence type="ECO:0000259" key="2">
    <source>
        <dbReference type="Pfam" id="PF08241"/>
    </source>
</evidence>
<accession>A0A369TAT4</accession>